<protein>
    <submittedName>
        <fullName evidence="2">Uncharacterized protein</fullName>
    </submittedName>
</protein>
<feature type="region of interest" description="Disordered" evidence="1">
    <location>
        <begin position="26"/>
        <end position="51"/>
    </location>
</feature>
<evidence type="ECO:0000313" key="2">
    <source>
        <dbReference type="EMBL" id="GMA36121.1"/>
    </source>
</evidence>
<gene>
    <name evidence="2" type="ORF">GCM10025876_23250</name>
</gene>
<dbReference type="EMBL" id="BSUN01000001">
    <property type="protein sequence ID" value="GMA36121.1"/>
    <property type="molecule type" value="Genomic_DNA"/>
</dbReference>
<evidence type="ECO:0000313" key="3">
    <source>
        <dbReference type="Proteomes" id="UP001157125"/>
    </source>
</evidence>
<dbReference type="Proteomes" id="UP001157125">
    <property type="component" value="Unassembled WGS sequence"/>
</dbReference>
<organism evidence="2 3">
    <name type="scientific">Demequina litorisediminis</name>
    <dbReference type="NCBI Taxonomy" id="1849022"/>
    <lineage>
        <taxon>Bacteria</taxon>
        <taxon>Bacillati</taxon>
        <taxon>Actinomycetota</taxon>
        <taxon>Actinomycetes</taxon>
        <taxon>Micrococcales</taxon>
        <taxon>Demequinaceae</taxon>
        <taxon>Demequina</taxon>
    </lineage>
</organism>
<comment type="caution">
    <text evidence="2">The sequence shown here is derived from an EMBL/GenBank/DDBJ whole genome shotgun (WGS) entry which is preliminary data.</text>
</comment>
<keyword evidence="3" id="KW-1185">Reference proteome</keyword>
<dbReference type="RefSeq" id="WP_284328400.1">
    <property type="nucleotide sequence ID" value="NZ_BSUN01000001.1"/>
</dbReference>
<reference evidence="3" key="1">
    <citation type="journal article" date="2019" name="Int. J. Syst. Evol. Microbiol.">
        <title>The Global Catalogue of Microorganisms (GCM) 10K type strain sequencing project: providing services to taxonomists for standard genome sequencing and annotation.</title>
        <authorList>
            <consortium name="The Broad Institute Genomics Platform"/>
            <consortium name="The Broad Institute Genome Sequencing Center for Infectious Disease"/>
            <person name="Wu L."/>
            <person name="Ma J."/>
        </authorList>
    </citation>
    <scope>NUCLEOTIDE SEQUENCE [LARGE SCALE GENOMIC DNA]</scope>
    <source>
        <strain evidence="3">NBRC 112299</strain>
    </source>
</reference>
<proteinExistence type="predicted"/>
<sequence length="51" mass="5533">MEDTDLAVRLDAAEAVVRHEFTQFDRVENEGDGPRAKTIGPPSGRSVSASF</sequence>
<feature type="compositionally biased region" description="Basic and acidic residues" evidence="1">
    <location>
        <begin position="26"/>
        <end position="35"/>
    </location>
</feature>
<accession>A0ABQ6IG34</accession>
<evidence type="ECO:0000256" key="1">
    <source>
        <dbReference type="SAM" id="MobiDB-lite"/>
    </source>
</evidence>
<name>A0ABQ6IG34_9MICO</name>